<evidence type="ECO:0000256" key="1">
    <source>
        <dbReference type="ARBA" id="ARBA00023015"/>
    </source>
</evidence>
<evidence type="ECO:0000256" key="3">
    <source>
        <dbReference type="ARBA" id="ARBA00023163"/>
    </source>
</evidence>
<dbReference type="Proteomes" id="UP000664398">
    <property type="component" value="Unassembled WGS sequence"/>
</dbReference>
<dbReference type="InterPro" id="IPR008920">
    <property type="entry name" value="TF_FadR/GntR_C"/>
</dbReference>
<dbReference type="SMART" id="SM00895">
    <property type="entry name" value="FCD"/>
    <property type="match status" value="1"/>
</dbReference>
<accession>A0A939LTJ8</accession>
<dbReference type="InterPro" id="IPR011711">
    <property type="entry name" value="GntR_C"/>
</dbReference>
<name>A0A939LTJ8_9MICO</name>
<evidence type="ECO:0000313" key="5">
    <source>
        <dbReference type="EMBL" id="MBO1804499.1"/>
    </source>
</evidence>
<evidence type="ECO:0000256" key="2">
    <source>
        <dbReference type="ARBA" id="ARBA00023125"/>
    </source>
</evidence>
<dbReference type="Gene3D" id="1.10.10.10">
    <property type="entry name" value="Winged helix-like DNA-binding domain superfamily/Winged helix DNA-binding domain"/>
    <property type="match status" value="1"/>
</dbReference>
<feature type="domain" description="HTH gntR-type" evidence="4">
    <location>
        <begin position="6"/>
        <end position="73"/>
    </location>
</feature>
<keyword evidence="2" id="KW-0238">DNA-binding</keyword>
<keyword evidence="1" id="KW-0805">Transcription regulation</keyword>
<gene>
    <name evidence="5" type="ORF">J4H91_04095</name>
</gene>
<dbReference type="PROSITE" id="PS50949">
    <property type="entry name" value="HTH_GNTR"/>
    <property type="match status" value="1"/>
</dbReference>
<comment type="caution">
    <text evidence="5">The sequence shown here is derived from an EMBL/GenBank/DDBJ whole genome shotgun (WGS) entry which is preliminary data.</text>
</comment>
<dbReference type="Pfam" id="PF07729">
    <property type="entry name" value="FCD"/>
    <property type="match status" value="1"/>
</dbReference>
<dbReference type="GO" id="GO:0003677">
    <property type="term" value="F:DNA binding"/>
    <property type="evidence" value="ECO:0007669"/>
    <property type="project" value="UniProtKB-KW"/>
</dbReference>
<keyword evidence="3" id="KW-0804">Transcription</keyword>
<dbReference type="SUPFAM" id="SSF48008">
    <property type="entry name" value="GntR ligand-binding domain-like"/>
    <property type="match status" value="1"/>
</dbReference>
<organism evidence="5 6">
    <name type="scientific">Leucobacter ruminantium</name>
    <dbReference type="NCBI Taxonomy" id="1289170"/>
    <lineage>
        <taxon>Bacteria</taxon>
        <taxon>Bacillati</taxon>
        <taxon>Actinomycetota</taxon>
        <taxon>Actinomycetes</taxon>
        <taxon>Micrococcales</taxon>
        <taxon>Microbacteriaceae</taxon>
        <taxon>Leucobacter</taxon>
    </lineage>
</organism>
<dbReference type="EMBL" id="JAGDYL010000005">
    <property type="protein sequence ID" value="MBO1804499.1"/>
    <property type="molecule type" value="Genomic_DNA"/>
</dbReference>
<dbReference type="RefSeq" id="WP_208044979.1">
    <property type="nucleotide sequence ID" value="NZ_JAGDYL010000005.1"/>
</dbReference>
<dbReference type="Pfam" id="PF00392">
    <property type="entry name" value="GntR"/>
    <property type="match status" value="1"/>
</dbReference>
<dbReference type="GO" id="GO:0003700">
    <property type="term" value="F:DNA-binding transcription factor activity"/>
    <property type="evidence" value="ECO:0007669"/>
    <property type="project" value="InterPro"/>
</dbReference>
<dbReference type="InterPro" id="IPR036390">
    <property type="entry name" value="WH_DNA-bd_sf"/>
</dbReference>
<dbReference type="AlphaFoldDB" id="A0A939LTJ8"/>
<dbReference type="InterPro" id="IPR000524">
    <property type="entry name" value="Tscrpt_reg_HTH_GntR"/>
</dbReference>
<sequence length="218" mass="24499">MAHEPESAAVRAYEHIRDGIIEGRYETGEMLGESGLAAELSMSRTPIRAALVRLQEEQWITVYPKRGALVKGLSDRAISDLSDTRYILESAAVQRADGSQIAALTAMLTEQIAEQQAALEAQDVHRFVDLTTAFHRSFVEVCGNQVLLELSDRLADRQRYMLFKLEARLLEQCQLILDEHRELVHSLQAGDPARFAESLRKHINDVHTERVAPLSKLP</sequence>
<dbReference type="SMART" id="SM00345">
    <property type="entry name" value="HTH_GNTR"/>
    <property type="match status" value="1"/>
</dbReference>
<dbReference type="SUPFAM" id="SSF46785">
    <property type="entry name" value="Winged helix' DNA-binding domain"/>
    <property type="match status" value="1"/>
</dbReference>
<protein>
    <submittedName>
        <fullName evidence="5">GntR family transcriptional regulator</fullName>
    </submittedName>
</protein>
<dbReference type="PANTHER" id="PTHR43537:SF24">
    <property type="entry name" value="GLUCONATE OPERON TRANSCRIPTIONAL REPRESSOR"/>
    <property type="match status" value="1"/>
</dbReference>
<dbReference type="PANTHER" id="PTHR43537">
    <property type="entry name" value="TRANSCRIPTIONAL REGULATOR, GNTR FAMILY"/>
    <property type="match status" value="1"/>
</dbReference>
<evidence type="ECO:0000313" key="6">
    <source>
        <dbReference type="Proteomes" id="UP000664398"/>
    </source>
</evidence>
<keyword evidence="6" id="KW-1185">Reference proteome</keyword>
<dbReference type="Gene3D" id="1.20.120.530">
    <property type="entry name" value="GntR ligand-binding domain-like"/>
    <property type="match status" value="1"/>
</dbReference>
<proteinExistence type="predicted"/>
<reference evidence="5" key="1">
    <citation type="submission" date="2021-03" db="EMBL/GenBank/DDBJ databases">
        <title>Leucobacter chromiisoli sp. nov., isolated from chromium-containing soil of chemical plant.</title>
        <authorList>
            <person name="Xu Z."/>
        </authorList>
    </citation>
    <scope>NUCLEOTIDE SEQUENCE</scope>
    <source>
        <strain evidence="5">A2</strain>
    </source>
</reference>
<dbReference type="InterPro" id="IPR036388">
    <property type="entry name" value="WH-like_DNA-bd_sf"/>
</dbReference>
<evidence type="ECO:0000259" key="4">
    <source>
        <dbReference type="PROSITE" id="PS50949"/>
    </source>
</evidence>